<dbReference type="NCBIfam" id="TIGR00671">
    <property type="entry name" value="baf"/>
    <property type="match status" value="1"/>
</dbReference>
<dbReference type="Gene3D" id="3.30.420.40">
    <property type="match status" value="2"/>
</dbReference>
<keyword evidence="13 16" id="KW-0173">Coenzyme A biosynthesis</keyword>
<evidence type="ECO:0000256" key="4">
    <source>
        <dbReference type="ARBA" id="ARBA00005225"/>
    </source>
</evidence>
<evidence type="ECO:0000256" key="11">
    <source>
        <dbReference type="ARBA" id="ARBA00022840"/>
    </source>
</evidence>
<protein>
    <recommendedName>
        <fullName evidence="15 16">Type III pantothenate kinase</fullName>
        <ecNumber evidence="6 16">2.7.1.33</ecNumber>
    </recommendedName>
    <alternativeName>
        <fullName evidence="16">PanK-III</fullName>
    </alternativeName>
    <alternativeName>
        <fullName evidence="16">Pantothenic acid kinase</fullName>
    </alternativeName>
</protein>
<feature type="binding site" evidence="16">
    <location>
        <begin position="107"/>
        <end position="110"/>
    </location>
    <ligand>
        <name>substrate</name>
    </ligand>
</feature>
<dbReference type="GO" id="GO:0005524">
    <property type="term" value="F:ATP binding"/>
    <property type="evidence" value="ECO:0007669"/>
    <property type="project" value="UniProtKB-UniRule"/>
</dbReference>
<dbReference type="EC" id="2.7.1.33" evidence="6 16"/>
<dbReference type="CDD" id="cd24015">
    <property type="entry name" value="ASKHA_NBD_PanK-III"/>
    <property type="match status" value="1"/>
</dbReference>
<evidence type="ECO:0000256" key="9">
    <source>
        <dbReference type="ARBA" id="ARBA00022741"/>
    </source>
</evidence>
<comment type="caution">
    <text evidence="17">The sequence shown here is derived from an EMBL/GenBank/DDBJ whole genome shotgun (WGS) entry which is preliminary data.</text>
</comment>
<organism evidence="17 18">
    <name type="scientific">Candidatus Aphodoplasma excrementigallinarum</name>
    <dbReference type="NCBI Taxonomy" id="2840673"/>
    <lineage>
        <taxon>Bacteria</taxon>
        <taxon>Bacillati</taxon>
        <taxon>Bacillota</taxon>
        <taxon>Clostridia</taxon>
        <taxon>Eubacteriales</taxon>
        <taxon>Candidatus Aphodoplasma</taxon>
    </lineage>
</organism>
<dbReference type="EMBL" id="DVOF01000166">
    <property type="protein sequence ID" value="HIV03054.1"/>
    <property type="molecule type" value="Genomic_DNA"/>
</dbReference>
<evidence type="ECO:0000256" key="7">
    <source>
        <dbReference type="ARBA" id="ARBA00022490"/>
    </source>
</evidence>
<evidence type="ECO:0000313" key="18">
    <source>
        <dbReference type="Proteomes" id="UP000886743"/>
    </source>
</evidence>
<dbReference type="HAMAP" id="MF_01274">
    <property type="entry name" value="Pantothen_kinase_3"/>
    <property type="match status" value="1"/>
</dbReference>
<evidence type="ECO:0000256" key="8">
    <source>
        <dbReference type="ARBA" id="ARBA00022679"/>
    </source>
</evidence>
<keyword evidence="8 16" id="KW-0808">Transferase</keyword>
<comment type="subcellular location">
    <subcellularLocation>
        <location evidence="3 16">Cytoplasm</location>
    </subcellularLocation>
</comment>
<dbReference type="Proteomes" id="UP000886743">
    <property type="component" value="Unassembled WGS sequence"/>
</dbReference>
<evidence type="ECO:0000256" key="15">
    <source>
        <dbReference type="ARBA" id="ARBA00040883"/>
    </source>
</evidence>
<reference evidence="17" key="2">
    <citation type="journal article" date="2021" name="PeerJ">
        <title>Extensive microbial diversity within the chicken gut microbiome revealed by metagenomics and culture.</title>
        <authorList>
            <person name="Gilroy R."/>
            <person name="Ravi A."/>
            <person name="Getino M."/>
            <person name="Pursley I."/>
            <person name="Horton D.L."/>
            <person name="Alikhan N.F."/>
            <person name="Baker D."/>
            <person name="Gharbi K."/>
            <person name="Hall N."/>
            <person name="Watson M."/>
            <person name="Adriaenssens E.M."/>
            <person name="Foster-Nyarko E."/>
            <person name="Jarju S."/>
            <person name="Secka A."/>
            <person name="Antonio M."/>
            <person name="Oren A."/>
            <person name="Chaudhuri R.R."/>
            <person name="La Ragione R."/>
            <person name="Hildebrand F."/>
            <person name="Pallen M.J."/>
        </authorList>
    </citation>
    <scope>NUCLEOTIDE SEQUENCE</scope>
    <source>
        <strain evidence="17">4920</strain>
    </source>
</reference>
<dbReference type="NCBIfam" id="NF009847">
    <property type="entry name" value="PRK13318.1-5"/>
    <property type="match status" value="1"/>
</dbReference>
<evidence type="ECO:0000256" key="1">
    <source>
        <dbReference type="ARBA" id="ARBA00001206"/>
    </source>
</evidence>
<evidence type="ECO:0000256" key="13">
    <source>
        <dbReference type="ARBA" id="ARBA00022993"/>
    </source>
</evidence>
<feature type="active site" description="Proton acceptor" evidence="16">
    <location>
        <position position="109"/>
    </location>
</feature>
<comment type="pathway">
    <text evidence="4 16">Cofactor biosynthesis; coenzyme A biosynthesis; CoA from (R)-pantothenate: step 1/5.</text>
</comment>
<feature type="binding site" evidence="16">
    <location>
        <position position="184"/>
    </location>
    <ligand>
        <name>substrate</name>
    </ligand>
</feature>
<evidence type="ECO:0000256" key="2">
    <source>
        <dbReference type="ARBA" id="ARBA00001958"/>
    </source>
</evidence>
<proteinExistence type="inferred from homology"/>
<feature type="binding site" evidence="16">
    <location>
        <begin position="6"/>
        <end position="13"/>
    </location>
    <ligand>
        <name>ATP</name>
        <dbReference type="ChEBI" id="CHEBI:30616"/>
    </ligand>
</feature>
<feature type="binding site" evidence="16">
    <location>
        <position position="132"/>
    </location>
    <ligand>
        <name>ATP</name>
        <dbReference type="ChEBI" id="CHEBI:30616"/>
    </ligand>
</feature>
<keyword evidence="12 16" id="KW-0630">Potassium</keyword>
<dbReference type="InterPro" id="IPR004619">
    <property type="entry name" value="Type_III_PanK"/>
</dbReference>
<comment type="cofactor">
    <cofactor evidence="2">
        <name>K(+)</name>
        <dbReference type="ChEBI" id="CHEBI:29103"/>
    </cofactor>
</comment>
<keyword evidence="16" id="KW-0479">Metal-binding</keyword>
<dbReference type="AlphaFoldDB" id="A0A9D1T063"/>
<evidence type="ECO:0000256" key="14">
    <source>
        <dbReference type="ARBA" id="ARBA00038036"/>
    </source>
</evidence>
<dbReference type="Pfam" id="PF03309">
    <property type="entry name" value="Pan_kinase"/>
    <property type="match status" value="1"/>
</dbReference>
<dbReference type="PANTHER" id="PTHR34265">
    <property type="entry name" value="TYPE III PANTOTHENATE KINASE"/>
    <property type="match status" value="1"/>
</dbReference>
<evidence type="ECO:0000256" key="6">
    <source>
        <dbReference type="ARBA" id="ARBA00012102"/>
    </source>
</evidence>
<reference evidence="17" key="1">
    <citation type="submission" date="2020-10" db="EMBL/GenBank/DDBJ databases">
        <authorList>
            <person name="Gilroy R."/>
        </authorList>
    </citation>
    <scope>NUCLEOTIDE SEQUENCE</scope>
    <source>
        <strain evidence="17">4920</strain>
    </source>
</reference>
<dbReference type="SUPFAM" id="SSF53067">
    <property type="entry name" value="Actin-like ATPase domain"/>
    <property type="match status" value="2"/>
</dbReference>
<dbReference type="GO" id="GO:0004594">
    <property type="term" value="F:pantothenate kinase activity"/>
    <property type="evidence" value="ECO:0007669"/>
    <property type="project" value="UniProtKB-UniRule"/>
</dbReference>
<dbReference type="GO" id="GO:0015937">
    <property type="term" value="P:coenzyme A biosynthetic process"/>
    <property type="evidence" value="ECO:0007669"/>
    <property type="project" value="UniProtKB-UniRule"/>
</dbReference>
<feature type="binding site" evidence="16">
    <location>
        <position position="100"/>
    </location>
    <ligand>
        <name>substrate</name>
    </ligand>
</feature>
<evidence type="ECO:0000256" key="3">
    <source>
        <dbReference type="ARBA" id="ARBA00004496"/>
    </source>
</evidence>
<comment type="catalytic activity">
    <reaction evidence="1 16">
        <text>(R)-pantothenate + ATP = (R)-4'-phosphopantothenate + ADP + H(+)</text>
        <dbReference type="Rhea" id="RHEA:16373"/>
        <dbReference type="ChEBI" id="CHEBI:10986"/>
        <dbReference type="ChEBI" id="CHEBI:15378"/>
        <dbReference type="ChEBI" id="CHEBI:29032"/>
        <dbReference type="ChEBI" id="CHEBI:30616"/>
        <dbReference type="ChEBI" id="CHEBI:456216"/>
        <dbReference type="EC" id="2.7.1.33"/>
    </reaction>
</comment>
<keyword evidence="11 16" id="KW-0067">ATP-binding</keyword>
<comment type="function">
    <text evidence="16">Catalyzes the phosphorylation of pantothenate (Pan), the first step in CoA biosynthesis.</text>
</comment>
<evidence type="ECO:0000256" key="16">
    <source>
        <dbReference type="HAMAP-Rule" id="MF_01274"/>
    </source>
</evidence>
<comment type="subunit">
    <text evidence="5 16">Homodimer.</text>
</comment>
<dbReference type="GO" id="GO:0005737">
    <property type="term" value="C:cytoplasm"/>
    <property type="evidence" value="ECO:0007669"/>
    <property type="project" value="UniProtKB-SubCell"/>
</dbReference>
<dbReference type="PANTHER" id="PTHR34265:SF1">
    <property type="entry name" value="TYPE III PANTOTHENATE KINASE"/>
    <property type="match status" value="1"/>
</dbReference>
<dbReference type="NCBIfam" id="NF009855">
    <property type="entry name" value="PRK13321.1"/>
    <property type="match status" value="1"/>
</dbReference>
<keyword evidence="9 16" id="KW-0547">Nucleotide-binding</keyword>
<accession>A0A9D1T063</accession>
<evidence type="ECO:0000313" key="17">
    <source>
        <dbReference type="EMBL" id="HIV03054.1"/>
    </source>
</evidence>
<evidence type="ECO:0000256" key="5">
    <source>
        <dbReference type="ARBA" id="ARBA00011738"/>
    </source>
</evidence>
<keyword evidence="10 16" id="KW-0418">Kinase</keyword>
<evidence type="ECO:0000256" key="10">
    <source>
        <dbReference type="ARBA" id="ARBA00022777"/>
    </source>
</evidence>
<keyword evidence="7 16" id="KW-0963">Cytoplasm</keyword>
<evidence type="ECO:0000256" key="12">
    <source>
        <dbReference type="ARBA" id="ARBA00022958"/>
    </source>
</evidence>
<name>A0A9D1T063_9FIRM</name>
<feature type="binding site" evidence="16">
    <location>
        <position position="129"/>
    </location>
    <ligand>
        <name>K(+)</name>
        <dbReference type="ChEBI" id="CHEBI:29103"/>
    </ligand>
</feature>
<comment type="cofactor">
    <cofactor evidence="16">
        <name>NH4(+)</name>
        <dbReference type="ChEBI" id="CHEBI:28938"/>
    </cofactor>
    <cofactor evidence="16">
        <name>K(+)</name>
        <dbReference type="ChEBI" id="CHEBI:29103"/>
    </cofactor>
    <text evidence="16">A monovalent cation. Ammonium or potassium.</text>
</comment>
<dbReference type="InterPro" id="IPR043129">
    <property type="entry name" value="ATPase_NBD"/>
</dbReference>
<sequence>MILVIDVGNTNIVVGAFEGDTLVKNWRISTDYKKSADEMGLLLVQLISYHGLRVEQIESVIISSVVPQVMFSLERAVRRYLKHEPLIITKDVNTGIRILYDNPSEVGADRIVNAVAVHHYYPGDAIIIDFGTATTFCALTAEADYLGGVICPGIKISLDALIERTAKLPKIEIIRPPHVIGKNTVESMQAGMVFGYAGQIENIVRCMKQEMGGGDITVIATGGIASLIKEATDAIDILDSHLTLKGLKILYDRNKN</sequence>
<dbReference type="GO" id="GO:0046872">
    <property type="term" value="F:metal ion binding"/>
    <property type="evidence" value="ECO:0007669"/>
    <property type="project" value="UniProtKB-KW"/>
</dbReference>
<gene>
    <name evidence="16" type="primary">coaX</name>
    <name evidence="17" type="ORF">IAC74_05715</name>
</gene>
<dbReference type="NCBIfam" id="NF009848">
    <property type="entry name" value="PRK13318.1-6"/>
    <property type="match status" value="1"/>
</dbReference>
<comment type="similarity">
    <text evidence="14 16">Belongs to the type III pantothenate kinase family.</text>
</comment>